<evidence type="ECO:0000313" key="2">
    <source>
        <dbReference type="EMBL" id="PKF69150.1"/>
    </source>
</evidence>
<reference evidence="2 3" key="1">
    <citation type="submission" date="2017-12" db="EMBL/GenBank/DDBJ databases">
        <title>Corynebacterium mastitidis 16-1433 Genome.</title>
        <authorList>
            <person name="Gulvik C.A."/>
        </authorList>
    </citation>
    <scope>NUCLEOTIDE SEQUENCE [LARGE SCALE GENOMIC DNA]</scope>
    <source>
        <strain evidence="2 3">16-1433</strain>
    </source>
</reference>
<organism evidence="2 3">
    <name type="scientific">Corynebacterium mastitidis</name>
    <dbReference type="NCBI Taxonomy" id="161890"/>
    <lineage>
        <taxon>Bacteria</taxon>
        <taxon>Bacillati</taxon>
        <taxon>Actinomycetota</taxon>
        <taxon>Actinomycetes</taxon>
        <taxon>Mycobacteriales</taxon>
        <taxon>Corynebacteriaceae</taxon>
        <taxon>Corynebacterium</taxon>
    </lineage>
</organism>
<dbReference type="OrthoDB" id="4130395at2"/>
<dbReference type="AlphaFoldDB" id="A0A2N0X8W9"/>
<accession>A0A2N0X8W9</accession>
<feature type="compositionally biased region" description="Polar residues" evidence="1">
    <location>
        <begin position="218"/>
        <end position="231"/>
    </location>
</feature>
<dbReference type="EMBL" id="PJAF01000006">
    <property type="protein sequence ID" value="PKF69150.1"/>
    <property type="molecule type" value="Genomic_DNA"/>
</dbReference>
<sequence>MADQDTLKGFRAAALRVGVTGAVRVAPLGTELPQFGEKYNTEVFHNVGYLSPDGVAVSFDEDANEYVPWQEAVAIRRDITKSVTSVQITLWDFGKRNAEMFFGSEAVTEADGTWHVDVSGKPEFERQMVVIDVVDGDKAMKLILPVAQITAREGVTFKSDEAVALGITFTAYPASAEEYPNIPELEGKSARWYFSDTWDGTGASSTTTSGEVTEDTTRGNTRPAENTDQAA</sequence>
<comment type="caution">
    <text evidence="2">The sequence shown here is derived from an EMBL/GenBank/DDBJ whole genome shotgun (WGS) entry which is preliminary data.</text>
</comment>
<proteinExistence type="predicted"/>
<evidence type="ECO:0000256" key="1">
    <source>
        <dbReference type="SAM" id="MobiDB-lite"/>
    </source>
</evidence>
<gene>
    <name evidence="2" type="ORF">CXB45_03120</name>
</gene>
<name>A0A2N0X8W9_9CORY</name>
<feature type="compositionally biased region" description="Low complexity" evidence="1">
    <location>
        <begin position="198"/>
        <end position="211"/>
    </location>
</feature>
<evidence type="ECO:0000313" key="3">
    <source>
        <dbReference type="Proteomes" id="UP000233249"/>
    </source>
</evidence>
<feature type="region of interest" description="Disordered" evidence="1">
    <location>
        <begin position="198"/>
        <end position="231"/>
    </location>
</feature>
<dbReference type="InterPro" id="IPR058154">
    <property type="entry name" value="Bxb1_TTP-like"/>
</dbReference>
<dbReference type="Proteomes" id="UP000233249">
    <property type="component" value="Unassembled WGS sequence"/>
</dbReference>
<dbReference type="Pfam" id="PF25681">
    <property type="entry name" value="Phage_TTP_17"/>
    <property type="match status" value="1"/>
</dbReference>
<protein>
    <recommendedName>
        <fullName evidence="4">Phage tail protein</fullName>
    </recommendedName>
</protein>
<evidence type="ECO:0008006" key="4">
    <source>
        <dbReference type="Google" id="ProtNLM"/>
    </source>
</evidence>
<dbReference type="RefSeq" id="WP_101173152.1">
    <property type="nucleotide sequence ID" value="NZ_JAKRKB010000012.1"/>
</dbReference>